<dbReference type="AlphaFoldDB" id="A0A2N8TTF8"/>
<reference evidence="1 2" key="1">
    <citation type="submission" date="2018-01" db="EMBL/GenBank/DDBJ databases">
        <title>Draft genome sequence of Streptomyces sp. 13K301.</title>
        <authorList>
            <person name="Sahin N."/>
            <person name="Saygin H."/>
            <person name="Ay H."/>
        </authorList>
    </citation>
    <scope>NUCLEOTIDE SEQUENCE [LARGE SCALE GENOMIC DNA]</scope>
    <source>
        <strain evidence="1 2">13K301</strain>
    </source>
</reference>
<name>A0A2N8TTF8_9ACTN</name>
<dbReference type="EMBL" id="POUC01000051">
    <property type="protein sequence ID" value="PNG22316.1"/>
    <property type="molecule type" value="Genomic_DNA"/>
</dbReference>
<dbReference type="RefSeq" id="WP_102908662.1">
    <property type="nucleotide sequence ID" value="NZ_POUC01000051.1"/>
</dbReference>
<dbReference type="Proteomes" id="UP000235943">
    <property type="component" value="Unassembled WGS sequence"/>
</dbReference>
<accession>A0A2N8TTF8</accession>
<protein>
    <submittedName>
        <fullName evidence="1">Uncharacterized protein</fullName>
    </submittedName>
</protein>
<proteinExistence type="predicted"/>
<dbReference type="OrthoDB" id="9936246at2"/>
<evidence type="ECO:0000313" key="2">
    <source>
        <dbReference type="Proteomes" id="UP000235943"/>
    </source>
</evidence>
<comment type="caution">
    <text evidence="1">The sequence shown here is derived from an EMBL/GenBank/DDBJ whole genome shotgun (WGS) entry which is preliminary data.</text>
</comment>
<gene>
    <name evidence="1" type="ORF">C1J00_09890</name>
</gene>
<evidence type="ECO:0000313" key="1">
    <source>
        <dbReference type="EMBL" id="PNG22316.1"/>
    </source>
</evidence>
<sequence>MTFIPLTRCAALAASARTYNRPHRTGWVPVATAELAHRLLGLPADERRKEIAELHDATLMDVMIALDWHTSSAYELWRDTPSGFAEDVLGLALTDAHRAVLDAAAGRDVRCVAARVPHPDNHLLAAVLMAWAALVSCPRPYGDVPRVAVSFTPYRNTSASVWRVLARFIDNAHLPGTLDLTRRAWWVDDDGPQRLLAFALWNTDPYAIAGLHQYFAVAADADRIADPDMRAAIGYIAEEVYGGSRLVALGGTTDEPEEWFALYESCDQVTIPADPAK</sequence>
<keyword evidence="2" id="KW-1185">Reference proteome</keyword>
<organism evidence="1 2">
    <name type="scientific">Streptomyces cahuitamycinicus</name>
    <dbReference type="NCBI Taxonomy" id="2070367"/>
    <lineage>
        <taxon>Bacteria</taxon>
        <taxon>Bacillati</taxon>
        <taxon>Actinomycetota</taxon>
        <taxon>Actinomycetes</taxon>
        <taxon>Kitasatosporales</taxon>
        <taxon>Streptomycetaceae</taxon>
        <taxon>Streptomyces</taxon>
    </lineage>
</organism>